<dbReference type="InterPro" id="IPR010419">
    <property type="entry name" value="CO_DH_gsu"/>
</dbReference>
<evidence type="ECO:0008006" key="5">
    <source>
        <dbReference type="Google" id="ProtNLM"/>
    </source>
</evidence>
<feature type="compositionally biased region" description="Acidic residues" evidence="1">
    <location>
        <begin position="314"/>
        <end position="328"/>
    </location>
</feature>
<evidence type="ECO:0000313" key="3">
    <source>
        <dbReference type="EMBL" id="GGX74265.1"/>
    </source>
</evidence>
<gene>
    <name evidence="3" type="ORF">GCM10010358_30800</name>
</gene>
<protein>
    <recommendedName>
        <fullName evidence="5">Carbon monoxide dehydrogenase subunit G</fullName>
    </recommendedName>
</protein>
<comment type="caution">
    <text evidence="3">The sequence shown here is derived from an EMBL/GenBank/DDBJ whole genome shotgun (WGS) entry which is preliminary data.</text>
</comment>
<dbReference type="Gene3D" id="3.30.530.20">
    <property type="match status" value="1"/>
</dbReference>
<evidence type="ECO:0000256" key="2">
    <source>
        <dbReference type="SAM" id="Phobius"/>
    </source>
</evidence>
<evidence type="ECO:0000256" key="1">
    <source>
        <dbReference type="SAM" id="MobiDB-lite"/>
    </source>
</evidence>
<feature type="region of interest" description="Disordered" evidence="1">
    <location>
        <begin position="133"/>
        <end position="367"/>
    </location>
</feature>
<keyword evidence="2" id="KW-0812">Transmembrane</keyword>
<dbReference type="InterPro" id="IPR019587">
    <property type="entry name" value="Polyketide_cyclase/dehydratase"/>
</dbReference>
<keyword evidence="2" id="KW-0472">Membrane</keyword>
<feature type="transmembrane region" description="Helical" evidence="2">
    <location>
        <begin position="373"/>
        <end position="392"/>
    </location>
</feature>
<accession>A0A918NJ59</accession>
<feature type="compositionally biased region" description="Gly residues" evidence="1">
    <location>
        <begin position="205"/>
        <end position="232"/>
    </location>
</feature>
<feature type="compositionally biased region" description="Gly residues" evidence="1">
    <location>
        <begin position="289"/>
        <end position="299"/>
    </location>
</feature>
<dbReference type="Proteomes" id="UP000619244">
    <property type="component" value="Unassembled WGS sequence"/>
</dbReference>
<organism evidence="3 4">
    <name type="scientific">Streptomyces minutiscleroticus</name>
    <dbReference type="NCBI Taxonomy" id="68238"/>
    <lineage>
        <taxon>Bacteria</taxon>
        <taxon>Bacillati</taxon>
        <taxon>Actinomycetota</taxon>
        <taxon>Actinomycetes</taxon>
        <taxon>Kitasatosporales</taxon>
        <taxon>Streptomycetaceae</taxon>
        <taxon>Streptomyces</taxon>
    </lineage>
</organism>
<dbReference type="InterPro" id="IPR023393">
    <property type="entry name" value="START-like_dom_sf"/>
</dbReference>
<feature type="compositionally biased region" description="Gly residues" evidence="1">
    <location>
        <begin position="181"/>
        <end position="197"/>
    </location>
</feature>
<keyword evidence="2" id="KW-1133">Transmembrane helix</keyword>
<dbReference type="PANTHER" id="PTHR38588">
    <property type="entry name" value="BLL0334 PROTEIN"/>
    <property type="match status" value="1"/>
</dbReference>
<sequence length="396" mass="37769">MFVPVPAERLREALGDPVRVARAVPGLQQEAGADPGSGRLKIRVAGHSITYRGALRVIGRDDGTYAVVGDAAEVRGSGSVRLALTVRLTPEGTGTKVAFTGTATADGRVTDLPPDAVASAATRLLDRFAQNLGAGEPSASSASSVPDADRGGAGAGAASGGDTSRGAAEEGSAGKSPAGAGRTGGGSAGEDAAGGTGPAAAGDEGAAGGGDDTAGDKGSAGGGDGTAGGQAGKGSPTAGAQAGGADRAESGGADGVAGGGADGPEDSDADEPLGSGADEPAGGYADEAAGGGLEGGSGGVFEAEASPSSPDAFDGADFEGGFEEDAEPPAEAAHARRTMIGRSAEEVDHAPPRGRYAPVPVPEDASSGAVLRWAAPAAALVLASAVVVGRALRKRR</sequence>
<name>A0A918NJ59_9ACTN</name>
<dbReference type="SUPFAM" id="SSF55961">
    <property type="entry name" value="Bet v1-like"/>
    <property type="match status" value="1"/>
</dbReference>
<dbReference type="EMBL" id="BMVU01000012">
    <property type="protein sequence ID" value="GGX74265.1"/>
    <property type="molecule type" value="Genomic_DNA"/>
</dbReference>
<feature type="compositionally biased region" description="Gly residues" evidence="1">
    <location>
        <begin position="252"/>
        <end position="262"/>
    </location>
</feature>
<keyword evidence="4" id="KW-1185">Reference proteome</keyword>
<proteinExistence type="predicted"/>
<evidence type="ECO:0000313" key="4">
    <source>
        <dbReference type="Proteomes" id="UP000619244"/>
    </source>
</evidence>
<dbReference type="AlphaFoldDB" id="A0A918NJ59"/>
<dbReference type="PANTHER" id="PTHR38588:SF1">
    <property type="entry name" value="BLL0334 PROTEIN"/>
    <property type="match status" value="1"/>
</dbReference>
<dbReference type="Pfam" id="PF10604">
    <property type="entry name" value="Polyketide_cyc2"/>
    <property type="match status" value="1"/>
</dbReference>
<reference evidence="3" key="2">
    <citation type="submission" date="2020-09" db="EMBL/GenBank/DDBJ databases">
        <authorList>
            <person name="Sun Q."/>
            <person name="Ohkuma M."/>
        </authorList>
    </citation>
    <scope>NUCLEOTIDE SEQUENCE</scope>
    <source>
        <strain evidence="3">JCM 4790</strain>
    </source>
</reference>
<reference evidence="3" key="1">
    <citation type="journal article" date="2014" name="Int. J. Syst. Evol. Microbiol.">
        <title>Complete genome sequence of Corynebacterium casei LMG S-19264T (=DSM 44701T), isolated from a smear-ripened cheese.</title>
        <authorList>
            <consortium name="US DOE Joint Genome Institute (JGI-PGF)"/>
            <person name="Walter F."/>
            <person name="Albersmeier A."/>
            <person name="Kalinowski J."/>
            <person name="Ruckert C."/>
        </authorList>
    </citation>
    <scope>NUCLEOTIDE SEQUENCE</scope>
    <source>
        <strain evidence="3">JCM 4790</strain>
    </source>
</reference>
<feature type="compositionally biased region" description="Low complexity" evidence="1">
    <location>
        <begin position="276"/>
        <end position="288"/>
    </location>
</feature>